<evidence type="ECO:0000313" key="2">
    <source>
        <dbReference type="Proteomes" id="UP000053904"/>
    </source>
</evidence>
<proteinExistence type="predicted"/>
<dbReference type="EMBL" id="LGGO01000146">
    <property type="protein sequence ID" value="KUK76471.1"/>
    <property type="molecule type" value="Genomic_DNA"/>
</dbReference>
<name>A0A101HGL4_9BACT</name>
<reference evidence="2" key="1">
    <citation type="journal article" date="2015" name="MBio">
        <title>Genome-Resolved Metagenomic Analysis Reveals Roles for Candidate Phyla and Other Microbial Community Members in Biogeochemical Transformations in Oil Reservoirs.</title>
        <authorList>
            <person name="Hu P."/>
            <person name="Tom L."/>
            <person name="Singh A."/>
            <person name="Thomas B.C."/>
            <person name="Baker B.J."/>
            <person name="Piceno Y.M."/>
            <person name="Andersen G.L."/>
            <person name="Banfield J.F."/>
        </authorList>
    </citation>
    <scope>NUCLEOTIDE SEQUENCE [LARGE SCALE GENOMIC DNA]</scope>
</reference>
<evidence type="ECO:0000313" key="1">
    <source>
        <dbReference type="EMBL" id="KUK76471.1"/>
    </source>
</evidence>
<organism evidence="1 2">
    <name type="scientific">candidate division WS6 bacterium 34_10</name>
    <dbReference type="NCBI Taxonomy" id="1641389"/>
    <lineage>
        <taxon>Bacteria</taxon>
        <taxon>Candidatus Dojkabacteria</taxon>
    </lineage>
</organism>
<protein>
    <submittedName>
        <fullName evidence="1">Uncharacterized protein</fullName>
    </submittedName>
</protein>
<sequence length="527" mass="57540">MNNKLRAYFIVGITFFSFLFVVDELEASSMLCIYFGCSDAYCSIARCNPNPVTCAEGEYGGNRGFGEGTTCCLNQCCPSGNYDCCSSVYDCCCPVETGCDATTCYTCTLPNCSGDYPNTSCDTTNGGTCTKTTKSCDRYDDCDDKCGERERTCYSDPTCTAACTVAGHKFYSSEPSVSTSINSITKYIYADCSDADKCYRCDTGCGSCANNGGTYTDNSNQPTNTYTAGTCTYTNSLCETSDKYCYHACPEPTCKYLYSQTGVGTWLDGGCPGGPNDPTCVQVTMPVNVPVPNGDDIFPEYPAPLKSGDSYIDYTCSQEEVLTCHLTNADPKVTDVEGSVIPGPNDSIKGYSMDRFTGKFLNNPVQVTAQYSDADGSDDIIALYVWWSDSSTKNYPTPTEVYQGNTLNGQTYNEQNFGFMIARSYNSTSWDNARVYIPDFSVNPFTWVYIGDKNSTNLAIDNSENISTTNDPDFILINDINITPSGNNVSLDLDMNFIHEDVFSTNVATFVTSRDYNLWGSVNDRIG</sequence>
<dbReference type="AlphaFoldDB" id="A0A101HGL4"/>
<dbReference type="Proteomes" id="UP000053904">
    <property type="component" value="Unassembled WGS sequence"/>
</dbReference>
<comment type="caution">
    <text evidence="1">The sequence shown here is derived from an EMBL/GenBank/DDBJ whole genome shotgun (WGS) entry which is preliminary data.</text>
</comment>
<feature type="non-terminal residue" evidence="1">
    <location>
        <position position="527"/>
    </location>
</feature>
<gene>
    <name evidence="1" type="ORF">XD93_0895</name>
</gene>
<accession>A0A101HGL4</accession>